<dbReference type="Gene3D" id="2.70.70.10">
    <property type="entry name" value="Glucose Permease (Domain IIA)"/>
    <property type="match status" value="1"/>
</dbReference>
<reference evidence="2 3" key="1">
    <citation type="submission" date="2019-03" db="EMBL/GenBank/DDBJ databases">
        <authorList>
            <person name="Kim M.K.M."/>
        </authorList>
    </citation>
    <scope>NUCLEOTIDE SEQUENCE [LARGE SCALE GENOMIC DNA]</scope>
    <source>
        <strain evidence="2 3">17J68-15</strain>
    </source>
</reference>
<dbReference type="SUPFAM" id="SSF51261">
    <property type="entry name" value="Duplicated hybrid motif"/>
    <property type="match status" value="1"/>
</dbReference>
<dbReference type="Pfam" id="PF01551">
    <property type="entry name" value="Peptidase_M23"/>
    <property type="match status" value="1"/>
</dbReference>
<dbReference type="InterPro" id="IPR011055">
    <property type="entry name" value="Dup_hybrid_motif"/>
</dbReference>
<dbReference type="AlphaFoldDB" id="A0A4R4E0G1"/>
<dbReference type="PANTHER" id="PTHR21666:SF270">
    <property type="entry name" value="MUREIN HYDROLASE ACTIVATOR ENVC"/>
    <property type="match status" value="1"/>
</dbReference>
<dbReference type="InterPro" id="IPR016047">
    <property type="entry name" value="M23ase_b-sheet_dom"/>
</dbReference>
<accession>A0A4R4E0G1</accession>
<dbReference type="OrthoDB" id="9809488at2"/>
<dbReference type="EMBL" id="SKFH01000016">
    <property type="protein sequence ID" value="TCZ70452.1"/>
    <property type="molecule type" value="Genomic_DNA"/>
</dbReference>
<feature type="domain" description="M23ase beta-sheet core" evidence="1">
    <location>
        <begin position="30"/>
        <end position="126"/>
    </location>
</feature>
<evidence type="ECO:0000313" key="3">
    <source>
        <dbReference type="Proteomes" id="UP000295164"/>
    </source>
</evidence>
<name>A0A4R4E0G1_9BACT</name>
<sequence>MYTLPYAAGARYLFVQGANSKMCHRAELSYDFKMKKGSTVCAARGGVVESARADSDKGGLQPENLADGNFVIVRHADGGKACYWHLQQGGVLVAVGDSVRAGQPIGRSGNTGYTAFPHLHFQVYDGQDREILVRFATRKGVRYLRPGRSYRSVAR</sequence>
<dbReference type="CDD" id="cd12797">
    <property type="entry name" value="M23_peptidase"/>
    <property type="match status" value="1"/>
</dbReference>
<dbReference type="InterPro" id="IPR050570">
    <property type="entry name" value="Cell_wall_metabolism_enzyme"/>
</dbReference>
<comment type="caution">
    <text evidence="2">The sequence shown here is derived from an EMBL/GenBank/DDBJ whole genome shotgun (WGS) entry which is preliminary data.</text>
</comment>
<dbReference type="GO" id="GO:0004222">
    <property type="term" value="F:metalloendopeptidase activity"/>
    <property type="evidence" value="ECO:0007669"/>
    <property type="project" value="TreeGrafter"/>
</dbReference>
<keyword evidence="3" id="KW-1185">Reference proteome</keyword>
<organism evidence="2 3">
    <name type="scientific">Flaviaesturariibacter aridisoli</name>
    <dbReference type="NCBI Taxonomy" id="2545761"/>
    <lineage>
        <taxon>Bacteria</taxon>
        <taxon>Pseudomonadati</taxon>
        <taxon>Bacteroidota</taxon>
        <taxon>Chitinophagia</taxon>
        <taxon>Chitinophagales</taxon>
        <taxon>Chitinophagaceae</taxon>
        <taxon>Flaviaestuariibacter</taxon>
    </lineage>
</organism>
<proteinExistence type="predicted"/>
<evidence type="ECO:0000313" key="2">
    <source>
        <dbReference type="EMBL" id="TCZ70452.1"/>
    </source>
</evidence>
<dbReference type="PANTHER" id="PTHR21666">
    <property type="entry name" value="PEPTIDASE-RELATED"/>
    <property type="match status" value="1"/>
</dbReference>
<gene>
    <name evidence="2" type="ORF">E0486_10880</name>
</gene>
<dbReference type="Proteomes" id="UP000295164">
    <property type="component" value="Unassembled WGS sequence"/>
</dbReference>
<dbReference type="RefSeq" id="WP_131852206.1">
    <property type="nucleotide sequence ID" value="NZ_SKFH01000016.1"/>
</dbReference>
<protein>
    <submittedName>
        <fullName evidence="2">M23 family metallopeptidase</fullName>
    </submittedName>
</protein>
<evidence type="ECO:0000259" key="1">
    <source>
        <dbReference type="Pfam" id="PF01551"/>
    </source>
</evidence>